<evidence type="ECO:0000259" key="2">
    <source>
        <dbReference type="Pfam" id="PF01926"/>
    </source>
</evidence>
<protein>
    <recommendedName>
        <fullName evidence="2">G domain-containing protein</fullName>
    </recommendedName>
</protein>
<evidence type="ECO:0000313" key="3">
    <source>
        <dbReference type="EMBL" id="OPH60304.1"/>
    </source>
</evidence>
<evidence type="ECO:0000313" key="4">
    <source>
        <dbReference type="Proteomes" id="UP000190626"/>
    </source>
</evidence>
<sequence>MRDYSKYRFEEIRNRLESAGFNPLDIMVTGVTGAGKSSTLNAFFEKQVAKVGEGVDPETMSIDSYSFNGGGIRFWDTPGLGDGIEADKRHTQKIVQLLNKTYGNNNEHGFIDLVLIIIDAGSKDLGTTYELINKIVIPTFPHSSRLLVALNQCDMALKGKGWDASKNKPSDELVRQLAHKVESISSRIRETTNLNVSPIYYSATHGYNIQALLDLIINHIPSSRRDSRKDTSSLDRMLKQTGARTRRFFN</sequence>
<keyword evidence="4" id="KW-1185">Reference proteome</keyword>
<dbReference type="RefSeq" id="WP_079409764.1">
    <property type="nucleotide sequence ID" value="NZ_MBTG01000004.1"/>
</dbReference>
<dbReference type="Gene3D" id="3.40.50.300">
    <property type="entry name" value="P-loop containing nucleotide triphosphate hydrolases"/>
    <property type="match status" value="1"/>
</dbReference>
<dbReference type="STRING" id="1469647.BC351_17555"/>
<dbReference type="InterPro" id="IPR006073">
    <property type="entry name" value="GTP-bd"/>
</dbReference>
<dbReference type="InterPro" id="IPR027417">
    <property type="entry name" value="P-loop_NTPase"/>
</dbReference>
<accession>A0A1V4HQ16</accession>
<name>A0A1V4HQ16_9BACL</name>
<dbReference type="AlphaFoldDB" id="A0A1V4HQ16"/>
<dbReference type="GO" id="GO:0005525">
    <property type="term" value="F:GTP binding"/>
    <property type="evidence" value="ECO:0007669"/>
    <property type="project" value="InterPro"/>
</dbReference>
<feature type="compositionally biased region" description="Basic and acidic residues" evidence="1">
    <location>
        <begin position="223"/>
        <end position="238"/>
    </location>
</feature>
<feature type="domain" description="G" evidence="2">
    <location>
        <begin position="26"/>
        <end position="128"/>
    </location>
</feature>
<dbReference type="Pfam" id="PF01926">
    <property type="entry name" value="MMR_HSR1"/>
    <property type="match status" value="1"/>
</dbReference>
<dbReference type="OrthoDB" id="9255830at2"/>
<evidence type="ECO:0000256" key="1">
    <source>
        <dbReference type="SAM" id="MobiDB-lite"/>
    </source>
</evidence>
<comment type="caution">
    <text evidence="3">The sequence shown here is derived from an EMBL/GenBank/DDBJ whole genome shotgun (WGS) entry which is preliminary data.</text>
</comment>
<proteinExistence type="predicted"/>
<dbReference type="Proteomes" id="UP000190626">
    <property type="component" value="Unassembled WGS sequence"/>
</dbReference>
<gene>
    <name evidence="3" type="ORF">BC351_17555</name>
</gene>
<dbReference type="EMBL" id="MBTG01000004">
    <property type="protein sequence ID" value="OPH60304.1"/>
    <property type="molecule type" value="Genomic_DNA"/>
</dbReference>
<organism evidence="3 4">
    <name type="scientific">Paenibacillus ferrarius</name>
    <dbReference type="NCBI Taxonomy" id="1469647"/>
    <lineage>
        <taxon>Bacteria</taxon>
        <taxon>Bacillati</taxon>
        <taxon>Bacillota</taxon>
        <taxon>Bacilli</taxon>
        <taxon>Bacillales</taxon>
        <taxon>Paenibacillaceae</taxon>
        <taxon>Paenibacillus</taxon>
    </lineage>
</organism>
<dbReference type="SUPFAM" id="SSF52540">
    <property type="entry name" value="P-loop containing nucleoside triphosphate hydrolases"/>
    <property type="match status" value="1"/>
</dbReference>
<dbReference type="CDD" id="cd00882">
    <property type="entry name" value="Ras_like_GTPase"/>
    <property type="match status" value="1"/>
</dbReference>
<feature type="region of interest" description="Disordered" evidence="1">
    <location>
        <begin position="223"/>
        <end position="250"/>
    </location>
</feature>
<reference evidence="4" key="1">
    <citation type="submission" date="2016-07" db="EMBL/GenBank/DDBJ databases">
        <authorList>
            <person name="Florea S."/>
            <person name="Webb J.S."/>
            <person name="Jaromczyk J."/>
            <person name="Schardl C.L."/>
        </authorList>
    </citation>
    <scope>NUCLEOTIDE SEQUENCE [LARGE SCALE GENOMIC DNA]</scope>
    <source>
        <strain evidence="4">CY1</strain>
    </source>
</reference>